<keyword evidence="2" id="KW-0472">Membrane</keyword>
<evidence type="ECO:0000256" key="1">
    <source>
        <dbReference type="ARBA" id="ARBA00004370"/>
    </source>
</evidence>
<feature type="non-terminal residue" evidence="5">
    <location>
        <position position="95"/>
    </location>
</feature>
<dbReference type="EMBL" id="JADNRY010000387">
    <property type="protein sequence ID" value="KAF9058403.1"/>
    <property type="molecule type" value="Genomic_DNA"/>
</dbReference>
<dbReference type="AlphaFoldDB" id="A0A9P5P6Y0"/>
<evidence type="ECO:0000256" key="4">
    <source>
        <dbReference type="ARBA" id="ARBA00023316"/>
    </source>
</evidence>
<evidence type="ECO:0000313" key="6">
    <source>
        <dbReference type="Proteomes" id="UP000772434"/>
    </source>
</evidence>
<sequence length="95" mass="10448">EHPGLKHADSTFVSQSAPEIALFKAQVDGTTGCVSQSAQWPFNNTYKFMNNSQEMTVNNTSILIQNSYSGEPLQQAMSYVAQASAPLPFDEIQVY</sequence>
<keyword evidence="3" id="KW-0325">Glycoprotein</keyword>
<evidence type="ECO:0000256" key="2">
    <source>
        <dbReference type="ARBA" id="ARBA00023136"/>
    </source>
</evidence>
<evidence type="ECO:0000313" key="5">
    <source>
        <dbReference type="EMBL" id="KAF9058403.1"/>
    </source>
</evidence>
<keyword evidence="6" id="KW-1185">Reference proteome</keyword>
<dbReference type="Proteomes" id="UP000772434">
    <property type="component" value="Unassembled WGS sequence"/>
</dbReference>
<comment type="subcellular location">
    <subcellularLocation>
        <location evidence="1">Membrane</location>
    </subcellularLocation>
</comment>
<accession>A0A9P5P6Y0</accession>
<name>A0A9P5P6Y0_9AGAR</name>
<keyword evidence="4" id="KW-0961">Cell wall biogenesis/degradation</keyword>
<dbReference type="InterPro" id="IPR005629">
    <property type="entry name" value="Skn1/Kre6/Sbg1"/>
</dbReference>
<reference evidence="5" key="1">
    <citation type="submission" date="2020-11" db="EMBL/GenBank/DDBJ databases">
        <authorList>
            <consortium name="DOE Joint Genome Institute"/>
            <person name="Ahrendt S."/>
            <person name="Riley R."/>
            <person name="Andreopoulos W."/>
            <person name="Labutti K."/>
            <person name="Pangilinan J."/>
            <person name="Ruiz-Duenas F.J."/>
            <person name="Barrasa J.M."/>
            <person name="Sanchez-Garcia M."/>
            <person name="Camarero S."/>
            <person name="Miyauchi S."/>
            <person name="Serrano A."/>
            <person name="Linde D."/>
            <person name="Babiker R."/>
            <person name="Drula E."/>
            <person name="Ayuso-Fernandez I."/>
            <person name="Pacheco R."/>
            <person name="Padilla G."/>
            <person name="Ferreira P."/>
            <person name="Barriuso J."/>
            <person name="Kellner H."/>
            <person name="Castanera R."/>
            <person name="Alfaro M."/>
            <person name="Ramirez L."/>
            <person name="Pisabarro A.G."/>
            <person name="Kuo A."/>
            <person name="Tritt A."/>
            <person name="Lipzen A."/>
            <person name="He G."/>
            <person name="Yan M."/>
            <person name="Ng V."/>
            <person name="Cullen D."/>
            <person name="Martin F."/>
            <person name="Rosso M.-N."/>
            <person name="Henrissat B."/>
            <person name="Hibbett D."/>
            <person name="Martinez A.T."/>
            <person name="Grigoriev I.V."/>
        </authorList>
    </citation>
    <scope>NUCLEOTIDE SEQUENCE</scope>
    <source>
        <strain evidence="5">AH 40177</strain>
    </source>
</reference>
<dbReference type="Pfam" id="PF03935">
    <property type="entry name" value="SKN1_KRE6_Sbg1"/>
    <property type="match status" value="1"/>
</dbReference>
<organism evidence="5 6">
    <name type="scientific">Rhodocollybia butyracea</name>
    <dbReference type="NCBI Taxonomy" id="206335"/>
    <lineage>
        <taxon>Eukaryota</taxon>
        <taxon>Fungi</taxon>
        <taxon>Dikarya</taxon>
        <taxon>Basidiomycota</taxon>
        <taxon>Agaricomycotina</taxon>
        <taxon>Agaricomycetes</taxon>
        <taxon>Agaricomycetidae</taxon>
        <taxon>Agaricales</taxon>
        <taxon>Marasmiineae</taxon>
        <taxon>Omphalotaceae</taxon>
        <taxon>Rhodocollybia</taxon>
    </lineage>
</organism>
<protein>
    <submittedName>
        <fullName evidence="5">Uncharacterized protein</fullName>
    </submittedName>
</protein>
<proteinExistence type="predicted"/>
<comment type="caution">
    <text evidence="5">The sequence shown here is derived from an EMBL/GenBank/DDBJ whole genome shotgun (WGS) entry which is preliminary data.</text>
</comment>
<gene>
    <name evidence="5" type="ORF">BDP27DRAFT_1241333</name>
</gene>
<evidence type="ECO:0000256" key="3">
    <source>
        <dbReference type="ARBA" id="ARBA00023180"/>
    </source>
</evidence>
<dbReference type="GO" id="GO:0016020">
    <property type="term" value="C:membrane"/>
    <property type="evidence" value="ECO:0007669"/>
    <property type="project" value="UniProtKB-SubCell"/>
</dbReference>
<dbReference type="OrthoDB" id="412647at2759"/>